<feature type="region of interest" description="Disordered" evidence="2">
    <location>
        <begin position="163"/>
        <end position="211"/>
    </location>
</feature>
<evidence type="ECO:0000259" key="3">
    <source>
        <dbReference type="Pfam" id="PF11250"/>
    </source>
</evidence>
<evidence type="ECO:0000256" key="1">
    <source>
        <dbReference type="ARBA" id="ARBA00008690"/>
    </source>
</evidence>
<dbReference type="EMBL" id="CM007373">
    <property type="protein sequence ID" value="OIV99258.1"/>
    <property type="molecule type" value="Genomic_DNA"/>
</dbReference>
<protein>
    <recommendedName>
        <fullName evidence="3">FAF domain-containing protein</fullName>
    </recommendedName>
</protein>
<dbReference type="STRING" id="3871.A0A1J7HFQ2"/>
<dbReference type="Pfam" id="PF11250">
    <property type="entry name" value="FAF"/>
    <property type="match status" value="1"/>
</dbReference>
<feature type="region of interest" description="Disordered" evidence="2">
    <location>
        <begin position="63"/>
        <end position="85"/>
    </location>
</feature>
<dbReference type="Gramene" id="OIV99258">
    <property type="protein sequence ID" value="OIV99258"/>
    <property type="gene ID" value="TanjilG_06563"/>
</dbReference>
<evidence type="ECO:0000313" key="5">
    <source>
        <dbReference type="Proteomes" id="UP000188354"/>
    </source>
</evidence>
<keyword evidence="5" id="KW-1185">Reference proteome</keyword>
<dbReference type="Proteomes" id="UP000188354">
    <property type="component" value="Chromosome LG13"/>
</dbReference>
<dbReference type="InterPro" id="IPR046431">
    <property type="entry name" value="FAF_dom"/>
</dbReference>
<feature type="region of interest" description="Disordered" evidence="2">
    <location>
        <begin position="311"/>
        <end position="331"/>
    </location>
</feature>
<evidence type="ECO:0000256" key="2">
    <source>
        <dbReference type="SAM" id="MobiDB-lite"/>
    </source>
</evidence>
<feature type="compositionally biased region" description="Acidic residues" evidence="2">
    <location>
        <begin position="312"/>
        <end position="328"/>
    </location>
</feature>
<reference evidence="4 5" key="1">
    <citation type="journal article" date="2017" name="Plant Biotechnol. J.">
        <title>A comprehensive draft genome sequence for lupin (Lupinus angustifolius), an emerging health food: insights into plant-microbe interactions and legume evolution.</title>
        <authorList>
            <person name="Hane J.K."/>
            <person name="Ming Y."/>
            <person name="Kamphuis L.G."/>
            <person name="Nelson M.N."/>
            <person name="Garg G."/>
            <person name="Atkins C.A."/>
            <person name="Bayer P.E."/>
            <person name="Bravo A."/>
            <person name="Bringans S."/>
            <person name="Cannon S."/>
            <person name="Edwards D."/>
            <person name="Foley R."/>
            <person name="Gao L.L."/>
            <person name="Harrison M.J."/>
            <person name="Huang W."/>
            <person name="Hurgobin B."/>
            <person name="Li S."/>
            <person name="Liu C.W."/>
            <person name="McGrath A."/>
            <person name="Morahan G."/>
            <person name="Murray J."/>
            <person name="Weller J."/>
            <person name="Jian J."/>
            <person name="Singh K.B."/>
        </authorList>
    </citation>
    <scope>NUCLEOTIDE SEQUENCE [LARGE SCALE GENOMIC DNA]</scope>
    <source>
        <strain evidence="5">cv. Tanjil</strain>
        <tissue evidence="4">Whole plant</tissue>
    </source>
</reference>
<proteinExistence type="inferred from homology"/>
<feature type="compositionally biased region" description="Polar residues" evidence="2">
    <location>
        <begin position="63"/>
        <end position="77"/>
    </location>
</feature>
<dbReference type="OMA" id="WASIQHE"/>
<feature type="compositionally biased region" description="Basic and acidic residues" evidence="2">
    <location>
        <begin position="188"/>
        <end position="211"/>
    </location>
</feature>
<evidence type="ECO:0000313" key="4">
    <source>
        <dbReference type="EMBL" id="OIV99258.1"/>
    </source>
</evidence>
<dbReference type="AlphaFoldDB" id="A0A1J7HFQ2"/>
<gene>
    <name evidence="4" type="ORF">TanjilG_06563</name>
</gene>
<dbReference type="PANTHER" id="PTHR33155:SF3">
    <property type="entry name" value="PROTEIN FAF-LIKE, CHLOROPLASTIC"/>
    <property type="match status" value="1"/>
</dbReference>
<accession>A0A1J7HFQ2</accession>
<name>A0A1J7HFQ2_LUPAN</name>
<feature type="domain" description="FAF" evidence="3">
    <location>
        <begin position="229"/>
        <end position="278"/>
    </location>
</feature>
<dbReference type="PANTHER" id="PTHR33155">
    <property type="entry name" value="FANTASTIC FOUR-LIKE PROTEIN (DUF3049)"/>
    <property type="match status" value="1"/>
</dbReference>
<sequence>MRIEEVSNMAMIQKKQGIVTILESSFGDTNIPSEKSSLRRTLSADISSQKWVSNETIKNVPSSEELMQQNSSSSSKTIAEALSSDEVEAERDRLEIWSSIQRNKKEEKEKAGPCAFDMWNSLVSLKDNNEISKSLPATPYIHPLVKRTKSCLSEKSLEICTESLGSETGSDGLVSSYPSSETEEDKEEEHQQHQEVEVEEKEEKVIIEEEPKYNYSGGAATKKYPSSRSFPPPLPSLGPSLHMRTHRDNGRLVLEAVSVPTNNNFCVQRQDGRLVLTFANQEETKDVSDAAADEVSEENYDYGVAMEKLEEVHDEESEEEDEETEEVDGTMSDVKVVESVVIKKAPLLSNEIATNGVHRLAMMMNKPIGLVNKNPEWSEKFNEVEKSEVAKSLPPKPRVARLIPSTNFNAYEYYWKTKPSPTSAQVVSTTLSNSLSYHQKHNNNSTSTLVNNNSTNKVIFSGNIKQMSNDHRQQLMVVREKNGDYKLVHNLDQSCKDSRRTFLFWEPYCIATS</sequence>
<organism evidence="4 5">
    <name type="scientific">Lupinus angustifolius</name>
    <name type="common">Narrow-leaved blue lupine</name>
    <dbReference type="NCBI Taxonomy" id="3871"/>
    <lineage>
        <taxon>Eukaryota</taxon>
        <taxon>Viridiplantae</taxon>
        <taxon>Streptophyta</taxon>
        <taxon>Embryophyta</taxon>
        <taxon>Tracheophyta</taxon>
        <taxon>Spermatophyta</taxon>
        <taxon>Magnoliopsida</taxon>
        <taxon>eudicotyledons</taxon>
        <taxon>Gunneridae</taxon>
        <taxon>Pentapetalae</taxon>
        <taxon>rosids</taxon>
        <taxon>fabids</taxon>
        <taxon>Fabales</taxon>
        <taxon>Fabaceae</taxon>
        <taxon>Papilionoideae</taxon>
        <taxon>50 kb inversion clade</taxon>
        <taxon>genistoids sensu lato</taxon>
        <taxon>core genistoids</taxon>
        <taxon>Genisteae</taxon>
        <taxon>Lupinus</taxon>
    </lineage>
</organism>
<comment type="similarity">
    <text evidence="1">Belongs to the fantastic four family.</text>
</comment>
<dbReference type="InterPro" id="IPR021410">
    <property type="entry name" value="FAF"/>
</dbReference>